<dbReference type="EMBL" id="QGTQ01000025">
    <property type="protein sequence ID" value="PWV95694.1"/>
    <property type="molecule type" value="Genomic_DNA"/>
</dbReference>
<feature type="transmembrane region" description="Helical" evidence="7">
    <location>
        <begin position="56"/>
        <end position="76"/>
    </location>
</feature>
<dbReference type="NCBIfam" id="TIGR00797">
    <property type="entry name" value="matE"/>
    <property type="match status" value="1"/>
</dbReference>
<dbReference type="Pfam" id="PF01554">
    <property type="entry name" value="MatE"/>
    <property type="match status" value="2"/>
</dbReference>
<dbReference type="GO" id="GO:0005886">
    <property type="term" value="C:plasma membrane"/>
    <property type="evidence" value="ECO:0007669"/>
    <property type="project" value="UniProtKB-SubCell"/>
</dbReference>
<evidence type="ECO:0000256" key="6">
    <source>
        <dbReference type="ARBA" id="ARBA00023136"/>
    </source>
</evidence>
<gene>
    <name evidence="8" type="ORF">DFQ01_12538</name>
</gene>
<dbReference type="InterPro" id="IPR048279">
    <property type="entry name" value="MdtK-like"/>
</dbReference>
<organism evidence="8 9">
    <name type="scientific">Paenibacillus cellulosilyticus</name>
    <dbReference type="NCBI Taxonomy" id="375489"/>
    <lineage>
        <taxon>Bacteria</taxon>
        <taxon>Bacillati</taxon>
        <taxon>Bacillota</taxon>
        <taxon>Bacilli</taxon>
        <taxon>Bacillales</taxon>
        <taxon>Paenibacillaceae</taxon>
        <taxon>Paenibacillus</taxon>
    </lineage>
</organism>
<dbReference type="GO" id="GO:0042910">
    <property type="term" value="F:xenobiotic transmembrane transporter activity"/>
    <property type="evidence" value="ECO:0007669"/>
    <property type="project" value="InterPro"/>
</dbReference>
<evidence type="ECO:0000256" key="4">
    <source>
        <dbReference type="ARBA" id="ARBA00022692"/>
    </source>
</evidence>
<dbReference type="CDD" id="cd13134">
    <property type="entry name" value="MATE_like_8"/>
    <property type="match status" value="1"/>
</dbReference>
<evidence type="ECO:0000256" key="1">
    <source>
        <dbReference type="ARBA" id="ARBA00004651"/>
    </source>
</evidence>
<dbReference type="InterPro" id="IPR002528">
    <property type="entry name" value="MATE_fam"/>
</dbReference>
<keyword evidence="9" id="KW-1185">Reference proteome</keyword>
<dbReference type="GO" id="GO:0015297">
    <property type="term" value="F:antiporter activity"/>
    <property type="evidence" value="ECO:0007669"/>
    <property type="project" value="InterPro"/>
</dbReference>
<dbReference type="Proteomes" id="UP000246635">
    <property type="component" value="Unassembled WGS sequence"/>
</dbReference>
<keyword evidence="6 7" id="KW-0472">Membrane</keyword>
<feature type="transmembrane region" description="Helical" evidence="7">
    <location>
        <begin position="97"/>
        <end position="119"/>
    </location>
</feature>
<accession>A0A2V2YQ69</accession>
<keyword evidence="4 7" id="KW-0812">Transmembrane</keyword>
<feature type="transmembrane region" description="Helical" evidence="7">
    <location>
        <begin position="413"/>
        <end position="435"/>
    </location>
</feature>
<feature type="transmembrane region" description="Helical" evidence="7">
    <location>
        <begin position="192"/>
        <end position="215"/>
    </location>
</feature>
<dbReference type="AlphaFoldDB" id="A0A2V2YQ69"/>
<sequence>MPTTARKDVAALSLFALAWPIAIETLLQFLMGTVDSLMVSRLGDNAVSAVGLSNQVLQSIMTIFVLINGGAGIVIARHWGAGSPDIARRASALALKAGMIGGAVLSLLFAFGSGGIVHLMQTPSEVAPDAIAYMTIVGSCVIITELNMMTTSMIRSTGNTRAPMLIAIGMNAVHLILNYGFIFGALGLPKLGIVGIGISTIVSRLLALLVSLWVLSGAFQQRFQRSDWRGFDRSILKEMMAIGLPNLGTAASWGYSQIVQLSIVSSLGAISLAAYTYTNVIQQLPWLIGSALGMAAQIQCSQLYGGKHYDAAYRSPYRAVTAGIPIAFGLAALVYGFGGEALGWFTSDADVIAKALPLLLMCLIWQPMRTWTYAITQTLNAVGEAKFVAFNTVIGMWLFATGGAYVFGVLAGWGIVGVLAGLMIDELYRAVLVGWRWRSRRRLPKEQIGLRTVAMNGGGITG</sequence>
<comment type="subcellular location">
    <subcellularLocation>
        <location evidence="1">Cell membrane</location>
        <topology evidence="1">Multi-pass membrane protein</topology>
    </subcellularLocation>
</comment>
<evidence type="ECO:0000256" key="2">
    <source>
        <dbReference type="ARBA" id="ARBA00022448"/>
    </source>
</evidence>
<evidence type="ECO:0000313" key="9">
    <source>
        <dbReference type="Proteomes" id="UP000246635"/>
    </source>
</evidence>
<dbReference type="PANTHER" id="PTHR42925">
    <property type="entry name" value="MULTIDRUG AND TOXIN EFFLUX PROTEIN MATE FAMILY"/>
    <property type="match status" value="1"/>
</dbReference>
<reference evidence="8 9" key="1">
    <citation type="submission" date="2018-05" db="EMBL/GenBank/DDBJ databases">
        <title>Genomic Encyclopedia of Type Strains, Phase III (KMG-III): the genomes of soil and plant-associated and newly described type strains.</title>
        <authorList>
            <person name="Whitman W."/>
        </authorList>
    </citation>
    <scope>NUCLEOTIDE SEQUENCE [LARGE SCALE GENOMIC DNA]</scope>
    <source>
        <strain evidence="8 9">CECT 5696</strain>
    </source>
</reference>
<evidence type="ECO:0000256" key="7">
    <source>
        <dbReference type="SAM" id="Phobius"/>
    </source>
</evidence>
<feature type="transmembrane region" description="Helical" evidence="7">
    <location>
        <begin position="317"/>
        <end position="337"/>
    </location>
</feature>
<feature type="transmembrane region" description="Helical" evidence="7">
    <location>
        <begin position="162"/>
        <end position="186"/>
    </location>
</feature>
<proteinExistence type="predicted"/>
<keyword evidence="3" id="KW-1003">Cell membrane</keyword>
<feature type="transmembrane region" description="Helical" evidence="7">
    <location>
        <begin position="12"/>
        <end position="31"/>
    </location>
</feature>
<dbReference type="OrthoDB" id="9780160at2"/>
<keyword evidence="2" id="KW-0813">Transport</keyword>
<keyword evidence="5 7" id="KW-1133">Transmembrane helix</keyword>
<dbReference type="PIRSF" id="PIRSF006603">
    <property type="entry name" value="DinF"/>
    <property type="match status" value="1"/>
</dbReference>
<dbReference type="InterPro" id="IPR047135">
    <property type="entry name" value="YsiQ"/>
</dbReference>
<name>A0A2V2YQ69_9BACL</name>
<feature type="transmembrane region" description="Helical" evidence="7">
    <location>
        <begin position="349"/>
        <end position="366"/>
    </location>
</feature>
<evidence type="ECO:0000256" key="3">
    <source>
        <dbReference type="ARBA" id="ARBA00022475"/>
    </source>
</evidence>
<evidence type="ECO:0000256" key="5">
    <source>
        <dbReference type="ARBA" id="ARBA00022989"/>
    </source>
</evidence>
<protein>
    <submittedName>
        <fullName evidence="8">Putative MATE family efflux protein</fullName>
    </submittedName>
</protein>
<dbReference type="RefSeq" id="WP_110046313.1">
    <property type="nucleotide sequence ID" value="NZ_CP054613.1"/>
</dbReference>
<feature type="transmembrane region" description="Helical" evidence="7">
    <location>
        <begin position="131"/>
        <end position="150"/>
    </location>
</feature>
<feature type="transmembrane region" description="Helical" evidence="7">
    <location>
        <begin position="387"/>
        <end position="407"/>
    </location>
</feature>
<dbReference type="PANTHER" id="PTHR42925:SF2">
    <property type="entry name" value="NA+ DRIVEN MULTIDRUG EFFLUX PUMP"/>
    <property type="match status" value="1"/>
</dbReference>
<comment type="caution">
    <text evidence="8">The sequence shown here is derived from an EMBL/GenBank/DDBJ whole genome shotgun (WGS) entry which is preliminary data.</text>
</comment>
<evidence type="ECO:0000313" key="8">
    <source>
        <dbReference type="EMBL" id="PWV95694.1"/>
    </source>
</evidence>